<keyword evidence="2" id="KW-1185">Reference proteome</keyword>
<reference evidence="1" key="1">
    <citation type="journal article" date="2020" name="New Phytol.">
        <title>Comparative genomics reveals dynamic genome evolution in host specialist ectomycorrhizal fungi.</title>
        <authorList>
            <person name="Lofgren L.A."/>
            <person name="Nguyen N.H."/>
            <person name="Vilgalys R."/>
            <person name="Ruytinx J."/>
            <person name="Liao H.L."/>
            <person name="Branco S."/>
            <person name="Kuo A."/>
            <person name="LaButti K."/>
            <person name="Lipzen A."/>
            <person name="Andreopoulos W."/>
            <person name="Pangilinan J."/>
            <person name="Riley R."/>
            <person name="Hundley H."/>
            <person name="Na H."/>
            <person name="Barry K."/>
            <person name="Grigoriev I.V."/>
            <person name="Stajich J.E."/>
            <person name="Kennedy P.G."/>
        </authorList>
    </citation>
    <scope>NUCLEOTIDE SEQUENCE</scope>
    <source>
        <strain evidence="1">S12</strain>
    </source>
</reference>
<comment type="caution">
    <text evidence="1">The sequence shown here is derived from an EMBL/GenBank/DDBJ whole genome shotgun (WGS) entry which is preliminary data.</text>
</comment>
<accession>A0A9P7AGU6</accession>
<dbReference type="Proteomes" id="UP000719766">
    <property type="component" value="Unassembled WGS sequence"/>
</dbReference>
<dbReference type="AlphaFoldDB" id="A0A9P7AGU6"/>
<name>A0A9P7AGU6_9AGAM</name>
<protein>
    <submittedName>
        <fullName evidence="1">Uncharacterized protein</fullName>
    </submittedName>
</protein>
<sequence>SRGVLVASGIDLEALQQRLAIDTTNIGAHTTDNQLSLLQQRTNALHRRIEQWVQVQTLYMPCVARLQTESPDAPNVPEEAVHHIKLFMPSAVANLGIACNVNLCHIEWKLHCAQAHDGLQELRQHLRLKRHLTGFKRDWIRGQRAHTRSQAVIDTVQLKVDGAATKYRTAWTALESLSVKLSKLTWEVEFPKLNDGMMEGQAGGEAETEGRRLVSVSWIWKQRHGAGEEELSEVMRVEWCKAWARANRWAEEVAMLLQEEMRHVITYFDWHTKWWDEHAVSRSDFAVTENEALVAYASRQANIWCSMRDHCLSLWSVVPDLLAWSTILCI</sequence>
<gene>
    <name evidence="1" type="ORF">HD556DRAFT_1244267</name>
</gene>
<organism evidence="1 2">
    <name type="scientific">Suillus plorans</name>
    <dbReference type="NCBI Taxonomy" id="116603"/>
    <lineage>
        <taxon>Eukaryota</taxon>
        <taxon>Fungi</taxon>
        <taxon>Dikarya</taxon>
        <taxon>Basidiomycota</taxon>
        <taxon>Agaricomycotina</taxon>
        <taxon>Agaricomycetes</taxon>
        <taxon>Agaricomycetidae</taxon>
        <taxon>Boletales</taxon>
        <taxon>Suillineae</taxon>
        <taxon>Suillaceae</taxon>
        <taxon>Suillus</taxon>
    </lineage>
</organism>
<dbReference type="EMBL" id="JABBWE010000061">
    <property type="protein sequence ID" value="KAG1789128.1"/>
    <property type="molecule type" value="Genomic_DNA"/>
</dbReference>
<evidence type="ECO:0000313" key="1">
    <source>
        <dbReference type="EMBL" id="KAG1789128.1"/>
    </source>
</evidence>
<dbReference type="RefSeq" id="XP_041156249.1">
    <property type="nucleotide sequence ID" value="XM_041298431.1"/>
</dbReference>
<dbReference type="GeneID" id="64592195"/>
<evidence type="ECO:0000313" key="2">
    <source>
        <dbReference type="Proteomes" id="UP000719766"/>
    </source>
</evidence>
<dbReference type="OrthoDB" id="3257768at2759"/>
<proteinExistence type="predicted"/>
<feature type="non-terminal residue" evidence="1">
    <location>
        <position position="330"/>
    </location>
</feature>